<accession>A0A2I0AIA4</accession>
<dbReference type="OrthoDB" id="1932391at2759"/>
<feature type="region of interest" description="Disordered" evidence="1">
    <location>
        <begin position="1"/>
        <end position="46"/>
    </location>
</feature>
<reference evidence="2 3" key="1">
    <citation type="journal article" date="2017" name="Nature">
        <title>The Apostasia genome and the evolution of orchids.</title>
        <authorList>
            <person name="Zhang G.Q."/>
            <person name="Liu K.W."/>
            <person name="Li Z."/>
            <person name="Lohaus R."/>
            <person name="Hsiao Y.Y."/>
            <person name="Niu S.C."/>
            <person name="Wang J.Y."/>
            <person name="Lin Y.C."/>
            <person name="Xu Q."/>
            <person name="Chen L.J."/>
            <person name="Yoshida K."/>
            <person name="Fujiwara S."/>
            <person name="Wang Z.W."/>
            <person name="Zhang Y.Q."/>
            <person name="Mitsuda N."/>
            <person name="Wang M."/>
            <person name="Liu G.H."/>
            <person name="Pecoraro L."/>
            <person name="Huang H.X."/>
            <person name="Xiao X.J."/>
            <person name="Lin M."/>
            <person name="Wu X.Y."/>
            <person name="Wu W.L."/>
            <person name="Chen Y.Y."/>
            <person name="Chang S.B."/>
            <person name="Sakamoto S."/>
            <person name="Ohme-Takagi M."/>
            <person name="Yagi M."/>
            <person name="Zeng S.J."/>
            <person name="Shen C.Y."/>
            <person name="Yeh C.M."/>
            <person name="Luo Y.B."/>
            <person name="Tsai W.C."/>
            <person name="Van de Peer Y."/>
            <person name="Liu Z.J."/>
        </authorList>
    </citation>
    <scope>NUCLEOTIDE SEQUENCE [LARGE SCALE GENOMIC DNA]</scope>
    <source>
        <strain evidence="3">cv. Shenzhen</strain>
        <tissue evidence="2">Stem</tissue>
    </source>
</reference>
<dbReference type="EMBL" id="KZ451980">
    <property type="protein sequence ID" value="PKA55289.1"/>
    <property type="molecule type" value="Genomic_DNA"/>
</dbReference>
<dbReference type="AlphaFoldDB" id="A0A2I0AIA4"/>
<feature type="compositionally biased region" description="Low complexity" evidence="1">
    <location>
        <begin position="22"/>
        <end position="46"/>
    </location>
</feature>
<evidence type="ECO:0000313" key="3">
    <source>
        <dbReference type="Proteomes" id="UP000236161"/>
    </source>
</evidence>
<protein>
    <submittedName>
        <fullName evidence="2">Uncharacterized protein</fullName>
    </submittedName>
</protein>
<keyword evidence="3" id="KW-1185">Reference proteome</keyword>
<sequence>MSSNYAAGGEDSKYHHGHHQAPSPRSLGRSWSSSSSACGQGTAGSTAPKCVCAPATHAGSFKCRLHRVNSHGHSAPTASLPQRPPVTASSTRTVEAS</sequence>
<name>A0A2I0AIA4_9ASPA</name>
<gene>
    <name evidence="2" type="ORF">AXF42_Ash003926</name>
</gene>
<evidence type="ECO:0000313" key="2">
    <source>
        <dbReference type="EMBL" id="PKA55289.1"/>
    </source>
</evidence>
<organism evidence="2 3">
    <name type="scientific">Apostasia shenzhenica</name>
    <dbReference type="NCBI Taxonomy" id="1088818"/>
    <lineage>
        <taxon>Eukaryota</taxon>
        <taxon>Viridiplantae</taxon>
        <taxon>Streptophyta</taxon>
        <taxon>Embryophyta</taxon>
        <taxon>Tracheophyta</taxon>
        <taxon>Spermatophyta</taxon>
        <taxon>Magnoliopsida</taxon>
        <taxon>Liliopsida</taxon>
        <taxon>Asparagales</taxon>
        <taxon>Orchidaceae</taxon>
        <taxon>Apostasioideae</taxon>
        <taxon>Apostasia</taxon>
    </lineage>
</organism>
<evidence type="ECO:0000256" key="1">
    <source>
        <dbReference type="SAM" id="MobiDB-lite"/>
    </source>
</evidence>
<proteinExistence type="predicted"/>
<feature type="region of interest" description="Disordered" evidence="1">
    <location>
        <begin position="70"/>
        <end position="97"/>
    </location>
</feature>
<dbReference type="Proteomes" id="UP000236161">
    <property type="component" value="Unassembled WGS sequence"/>
</dbReference>
<feature type="compositionally biased region" description="Polar residues" evidence="1">
    <location>
        <begin position="87"/>
        <end position="97"/>
    </location>
</feature>